<dbReference type="PANTHER" id="PTHR30086">
    <property type="entry name" value="ARGININE EXPORTER PROTEIN ARGO"/>
    <property type="match status" value="1"/>
</dbReference>
<dbReference type="OrthoDB" id="9804822at2"/>
<dbReference type="RefSeq" id="WP_072822618.1">
    <property type="nucleotide sequence ID" value="NZ_FQUJ01000008.1"/>
</dbReference>
<dbReference type="GO" id="GO:0005886">
    <property type="term" value="C:plasma membrane"/>
    <property type="evidence" value="ECO:0007669"/>
    <property type="project" value="UniProtKB-SubCell"/>
</dbReference>
<reference evidence="7 8" key="1">
    <citation type="submission" date="2016-11" db="EMBL/GenBank/DDBJ databases">
        <authorList>
            <person name="Jaros S."/>
            <person name="Januszkiewicz K."/>
            <person name="Wedrychowicz H."/>
        </authorList>
    </citation>
    <scope>NUCLEOTIDE SEQUENCE [LARGE SCALE GENOMIC DNA]</scope>
    <source>
        <strain evidence="7 8">DSM 19980</strain>
    </source>
</reference>
<dbReference type="Pfam" id="PF01810">
    <property type="entry name" value="LysE"/>
    <property type="match status" value="1"/>
</dbReference>
<keyword evidence="5 6" id="KW-0472">Membrane</keyword>
<feature type="transmembrane region" description="Helical" evidence="6">
    <location>
        <begin position="43"/>
        <end position="64"/>
    </location>
</feature>
<protein>
    <submittedName>
        <fullName evidence="7">Resistance to homoserine/threonine (RhtB) family protein</fullName>
    </submittedName>
</protein>
<keyword evidence="4 6" id="KW-1133">Transmembrane helix</keyword>
<comment type="subcellular location">
    <subcellularLocation>
        <location evidence="1">Cell membrane</location>
        <topology evidence="1">Multi-pass membrane protein</topology>
    </subcellularLocation>
</comment>
<evidence type="ECO:0000256" key="6">
    <source>
        <dbReference type="SAM" id="Phobius"/>
    </source>
</evidence>
<name>A0A1M5A1Q5_9GAMM</name>
<keyword evidence="3 6" id="KW-0812">Transmembrane</keyword>
<feature type="transmembrane region" description="Helical" evidence="6">
    <location>
        <begin position="70"/>
        <end position="90"/>
    </location>
</feature>
<dbReference type="PIRSF" id="PIRSF006324">
    <property type="entry name" value="LeuE"/>
    <property type="match status" value="1"/>
</dbReference>
<dbReference type="AlphaFoldDB" id="A0A1M5A1Q5"/>
<evidence type="ECO:0000256" key="5">
    <source>
        <dbReference type="ARBA" id="ARBA00023136"/>
    </source>
</evidence>
<feature type="transmembrane region" description="Helical" evidence="6">
    <location>
        <begin position="6"/>
        <end position="31"/>
    </location>
</feature>
<gene>
    <name evidence="7" type="ORF">SAMN02745148_02148</name>
</gene>
<dbReference type="Proteomes" id="UP000184346">
    <property type="component" value="Unassembled WGS sequence"/>
</dbReference>
<proteinExistence type="predicted"/>
<keyword evidence="8" id="KW-1185">Reference proteome</keyword>
<evidence type="ECO:0000256" key="1">
    <source>
        <dbReference type="ARBA" id="ARBA00004651"/>
    </source>
</evidence>
<evidence type="ECO:0000256" key="4">
    <source>
        <dbReference type="ARBA" id="ARBA00022989"/>
    </source>
</evidence>
<organism evidence="7 8">
    <name type="scientific">Modicisalibacter ilicicola DSM 19980</name>
    <dbReference type="NCBI Taxonomy" id="1121942"/>
    <lineage>
        <taxon>Bacteria</taxon>
        <taxon>Pseudomonadati</taxon>
        <taxon>Pseudomonadota</taxon>
        <taxon>Gammaproteobacteria</taxon>
        <taxon>Oceanospirillales</taxon>
        <taxon>Halomonadaceae</taxon>
        <taxon>Modicisalibacter</taxon>
    </lineage>
</organism>
<dbReference type="EMBL" id="FQUJ01000008">
    <property type="protein sequence ID" value="SHF24218.1"/>
    <property type="molecule type" value="Genomic_DNA"/>
</dbReference>
<dbReference type="PANTHER" id="PTHR30086:SF20">
    <property type="entry name" value="ARGININE EXPORTER PROTEIN ARGO-RELATED"/>
    <property type="match status" value="1"/>
</dbReference>
<feature type="transmembrane region" description="Helical" evidence="6">
    <location>
        <begin position="143"/>
        <end position="168"/>
    </location>
</feature>
<evidence type="ECO:0000256" key="2">
    <source>
        <dbReference type="ARBA" id="ARBA00022475"/>
    </source>
</evidence>
<evidence type="ECO:0000313" key="7">
    <source>
        <dbReference type="EMBL" id="SHF24218.1"/>
    </source>
</evidence>
<evidence type="ECO:0000313" key="8">
    <source>
        <dbReference type="Proteomes" id="UP000184346"/>
    </source>
</evidence>
<keyword evidence="2" id="KW-1003">Cell membrane</keyword>
<evidence type="ECO:0000256" key="3">
    <source>
        <dbReference type="ARBA" id="ARBA00022692"/>
    </source>
</evidence>
<accession>A0A1M5A1Q5</accession>
<dbReference type="InterPro" id="IPR001123">
    <property type="entry name" value="LeuE-type"/>
</dbReference>
<sequence length="204" mass="22244">MIDQILIVMGITFLVMVSPGPDMIIVMRNTIIAGRSAGTQTSLGVLAGNLVHISYCVVGIGWLISQSILAFSLVKYAGAAYLIYLGIVSFRSSGTTLDVRNANSQPSGRTWFLQGFINNILNPKGTLFYLGVFTMVITPKTTAAMTLVLIACMMLVSASFWLFFVYTLDRPIIRGSIERFQQAVSKAFGVLLMSLGLRVALMDR</sequence>
<feature type="transmembrane region" description="Helical" evidence="6">
    <location>
        <begin position="111"/>
        <end position="137"/>
    </location>
</feature>
<dbReference type="GO" id="GO:0015171">
    <property type="term" value="F:amino acid transmembrane transporter activity"/>
    <property type="evidence" value="ECO:0007669"/>
    <property type="project" value="TreeGrafter"/>
</dbReference>